<protein>
    <submittedName>
        <fullName evidence="1">Uncharacterized protein</fullName>
    </submittedName>
</protein>
<dbReference type="EMBL" id="BMAT01001238">
    <property type="protein sequence ID" value="GFR82013.1"/>
    <property type="molecule type" value="Genomic_DNA"/>
</dbReference>
<name>A0AAV4G8A4_9GAST</name>
<evidence type="ECO:0000313" key="1">
    <source>
        <dbReference type="EMBL" id="GFR82013.1"/>
    </source>
</evidence>
<keyword evidence="2" id="KW-1185">Reference proteome</keyword>
<dbReference type="AlphaFoldDB" id="A0AAV4G8A4"/>
<organism evidence="1 2">
    <name type="scientific">Elysia marginata</name>
    <dbReference type="NCBI Taxonomy" id="1093978"/>
    <lineage>
        <taxon>Eukaryota</taxon>
        <taxon>Metazoa</taxon>
        <taxon>Spiralia</taxon>
        <taxon>Lophotrochozoa</taxon>
        <taxon>Mollusca</taxon>
        <taxon>Gastropoda</taxon>
        <taxon>Heterobranchia</taxon>
        <taxon>Euthyneura</taxon>
        <taxon>Panpulmonata</taxon>
        <taxon>Sacoglossa</taxon>
        <taxon>Placobranchoidea</taxon>
        <taxon>Plakobranchidae</taxon>
        <taxon>Elysia</taxon>
    </lineage>
</organism>
<evidence type="ECO:0000313" key="2">
    <source>
        <dbReference type="Proteomes" id="UP000762676"/>
    </source>
</evidence>
<reference evidence="1 2" key="1">
    <citation type="journal article" date="2021" name="Elife">
        <title>Chloroplast acquisition without the gene transfer in kleptoplastic sea slugs, Plakobranchus ocellatus.</title>
        <authorList>
            <person name="Maeda T."/>
            <person name="Takahashi S."/>
            <person name="Yoshida T."/>
            <person name="Shimamura S."/>
            <person name="Takaki Y."/>
            <person name="Nagai Y."/>
            <person name="Toyoda A."/>
            <person name="Suzuki Y."/>
            <person name="Arimoto A."/>
            <person name="Ishii H."/>
            <person name="Satoh N."/>
            <person name="Nishiyama T."/>
            <person name="Hasebe M."/>
            <person name="Maruyama T."/>
            <person name="Minagawa J."/>
            <person name="Obokata J."/>
            <person name="Shigenobu S."/>
        </authorList>
    </citation>
    <scope>NUCLEOTIDE SEQUENCE [LARGE SCALE GENOMIC DNA]</scope>
</reference>
<dbReference type="Proteomes" id="UP000762676">
    <property type="component" value="Unassembled WGS sequence"/>
</dbReference>
<accession>A0AAV4G8A4</accession>
<sequence>MATNEVYKYLNALYEVDHPEITLAGVGGKNSDETPSSCQNLDSVQISEATSFPIESSQNGKLQDSTVPAATRNSFKVDWTRVGRAHLSFPLLPT</sequence>
<gene>
    <name evidence="1" type="ORF">ElyMa_000617200</name>
</gene>
<comment type="caution">
    <text evidence="1">The sequence shown here is derived from an EMBL/GenBank/DDBJ whole genome shotgun (WGS) entry which is preliminary data.</text>
</comment>
<proteinExistence type="predicted"/>